<gene>
    <name evidence="1" type="ORF">CPLFYP93_02287</name>
</gene>
<sequence>MIINASNSFNAKEEKQDYVLWIHVDKKYIVKFDYDSMLMNKFGTTKVPMAIASGHIITMVWSYIAEALKNNESYFWDTGFKIKDICYIAVVDNTAKSPLQISKFAIKAILEQKYQ</sequence>
<proteinExistence type="predicted"/>
<reference evidence="1" key="1">
    <citation type="submission" date="2019-11" db="EMBL/GenBank/DDBJ databases">
        <authorList>
            <person name="Feng L."/>
        </authorList>
    </citation>
    <scope>NUCLEOTIDE SEQUENCE</scope>
    <source>
        <strain evidence="1">CParaputrificumLFYP93</strain>
    </source>
</reference>
<dbReference type="RefSeq" id="WP_156561657.1">
    <property type="nucleotide sequence ID" value="NZ_CACRTV010000057.1"/>
</dbReference>
<protein>
    <submittedName>
        <fullName evidence="1">Uncharacterized protein</fullName>
    </submittedName>
</protein>
<dbReference type="EMBL" id="CACRTV010000057">
    <property type="protein sequence ID" value="VYU44266.1"/>
    <property type="molecule type" value="Genomic_DNA"/>
</dbReference>
<name>A0A6N3ERJ0_9CLOT</name>
<dbReference type="AlphaFoldDB" id="A0A6N3ERJ0"/>
<accession>A0A6N3ERJ0</accession>
<evidence type="ECO:0000313" key="1">
    <source>
        <dbReference type="EMBL" id="VYU44266.1"/>
    </source>
</evidence>
<organism evidence="1">
    <name type="scientific">Clostridium paraputrificum</name>
    <dbReference type="NCBI Taxonomy" id="29363"/>
    <lineage>
        <taxon>Bacteria</taxon>
        <taxon>Bacillati</taxon>
        <taxon>Bacillota</taxon>
        <taxon>Clostridia</taxon>
        <taxon>Eubacteriales</taxon>
        <taxon>Clostridiaceae</taxon>
        <taxon>Clostridium</taxon>
    </lineage>
</organism>